<evidence type="ECO:0000256" key="6">
    <source>
        <dbReference type="ARBA" id="ARBA00023136"/>
    </source>
</evidence>
<dbReference type="SUPFAM" id="SSF103473">
    <property type="entry name" value="MFS general substrate transporter"/>
    <property type="match status" value="1"/>
</dbReference>
<dbReference type="InterPro" id="IPR036259">
    <property type="entry name" value="MFS_trans_sf"/>
</dbReference>
<sequence length="534" mass="59737">MEAEETVGIKARSVLWYLTFVGFAMNYMIRINVNIAIVDMISAEFKGGKSVEAMSECHTFVNSTNETFYHISHDERNDDFDNEKNYISLERRLLDFIGVEYERDGFKWNSQAQNEVLGAFFILHWMTQLPGGILAAKYGTKLIFGLANFIGCVTCMLVPITAYFSIRAVIILRLLQGIVAGAAWPAMNHLVGRWIPPNERSKFVTAYMGSSIGVAITYPVFGFIMQSSSWENVFHFCGIVGTIWYVAWLYFVYDMPEQHPRIHPKEKEYILKSLGSSVVRGDKTNLKVPWKEILTSRATWMNIIAQWGGVWGLFTLIAQAPSYFRLVHGWGIEMTGILSGLPHLLRVIFSLVVSTLCDHLLANNKMSRTNVRKLAAFMSLIMNGFFVIGLAFSGCHVILAVALLTISLMLHGAVSSGALASVVDISPNFAGISLGINSSFSVLTGFISPLIVGYLTNGRQSSIEPWKYVFEICAAMQIICGIFYLLFSDSSLQDWNKPQNLPQYALTSGAVVKKMENVSDTHCKEIHPEEKRLS</sequence>
<dbReference type="Gene3D" id="1.20.1250.20">
    <property type="entry name" value="MFS general substrate transporter like domains"/>
    <property type="match status" value="2"/>
</dbReference>
<feature type="transmembrane region" description="Helical" evidence="7">
    <location>
        <begin position="170"/>
        <end position="191"/>
    </location>
</feature>
<dbReference type="EMBL" id="CVRI01000043">
    <property type="protein sequence ID" value="CRK96191.1"/>
    <property type="molecule type" value="Genomic_DNA"/>
</dbReference>
<dbReference type="Pfam" id="PF07690">
    <property type="entry name" value="MFS_1"/>
    <property type="match status" value="1"/>
</dbReference>
<dbReference type="InterPro" id="IPR011701">
    <property type="entry name" value="MFS"/>
</dbReference>
<dbReference type="GO" id="GO:0015293">
    <property type="term" value="F:symporter activity"/>
    <property type="evidence" value="ECO:0007669"/>
    <property type="project" value="UniProtKB-KW"/>
</dbReference>
<reference evidence="9 10" key="1">
    <citation type="submission" date="2015-04" db="EMBL/GenBank/DDBJ databases">
        <authorList>
            <person name="Syromyatnikov M.Y."/>
            <person name="Popov V.N."/>
        </authorList>
    </citation>
    <scope>NUCLEOTIDE SEQUENCE [LARGE SCALE GENOMIC DNA]</scope>
</reference>
<evidence type="ECO:0000256" key="4">
    <source>
        <dbReference type="ARBA" id="ARBA00022847"/>
    </source>
</evidence>
<dbReference type="PANTHER" id="PTHR11662:SF79">
    <property type="entry name" value="NA[+]-DEPENDENT INORGANIC PHOSPHATE COTRANSPORTER, ISOFORM A"/>
    <property type="match status" value="1"/>
</dbReference>
<evidence type="ECO:0000256" key="5">
    <source>
        <dbReference type="ARBA" id="ARBA00022989"/>
    </source>
</evidence>
<feature type="transmembrane region" description="Helical" evidence="7">
    <location>
        <begin position="303"/>
        <end position="324"/>
    </location>
</feature>
<keyword evidence="3 7" id="KW-0812">Transmembrane</keyword>
<dbReference type="OrthoDB" id="2985014at2759"/>
<evidence type="ECO:0000313" key="10">
    <source>
        <dbReference type="Proteomes" id="UP000183832"/>
    </source>
</evidence>
<keyword evidence="5 7" id="KW-1133">Transmembrane helix</keyword>
<evidence type="ECO:0000256" key="2">
    <source>
        <dbReference type="ARBA" id="ARBA00022448"/>
    </source>
</evidence>
<dbReference type="InterPro" id="IPR020846">
    <property type="entry name" value="MFS_dom"/>
</dbReference>
<dbReference type="GO" id="GO:0006820">
    <property type="term" value="P:monoatomic anion transport"/>
    <property type="evidence" value="ECO:0007669"/>
    <property type="project" value="TreeGrafter"/>
</dbReference>
<keyword evidence="10" id="KW-1185">Reference proteome</keyword>
<proteinExistence type="predicted"/>
<dbReference type="InterPro" id="IPR050382">
    <property type="entry name" value="MFS_Na/Anion_cotransporter"/>
</dbReference>
<feature type="transmembrane region" description="Helical" evidence="7">
    <location>
        <begin position="233"/>
        <end position="253"/>
    </location>
</feature>
<dbReference type="FunFam" id="1.20.1250.20:FF:000003">
    <property type="entry name" value="Solute carrier family 17 member 3"/>
    <property type="match status" value="1"/>
</dbReference>
<dbReference type="PANTHER" id="PTHR11662">
    <property type="entry name" value="SOLUTE CARRIER FAMILY 17"/>
    <property type="match status" value="1"/>
</dbReference>
<evidence type="ECO:0000256" key="7">
    <source>
        <dbReference type="SAM" id="Phobius"/>
    </source>
</evidence>
<dbReference type="Proteomes" id="UP000183832">
    <property type="component" value="Unassembled WGS sequence"/>
</dbReference>
<keyword evidence="2" id="KW-0813">Transport</keyword>
<feature type="transmembrane region" description="Helical" evidence="7">
    <location>
        <begin position="344"/>
        <end position="362"/>
    </location>
</feature>
<evidence type="ECO:0000313" key="9">
    <source>
        <dbReference type="EMBL" id="CRK96191.1"/>
    </source>
</evidence>
<organism evidence="9 10">
    <name type="scientific">Clunio marinus</name>
    <dbReference type="NCBI Taxonomy" id="568069"/>
    <lineage>
        <taxon>Eukaryota</taxon>
        <taxon>Metazoa</taxon>
        <taxon>Ecdysozoa</taxon>
        <taxon>Arthropoda</taxon>
        <taxon>Hexapoda</taxon>
        <taxon>Insecta</taxon>
        <taxon>Pterygota</taxon>
        <taxon>Neoptera</taxon>
        <taxon>Endopterygota</taxon>
        <taxon>Diptera</taxon>
        <taxon>Nematocera</taxon>
        <taxon>Chironomoidea</taxon>
        <taxon>Chironomidae</taxon>
        <taxon>Clunio</taxon>
    </lineage>
</organism>
<evidence type="ECO:0000259" key="8">
    <source>
        <dbReference type="PROSITE" id="PS50850"/>
    </source>
</evidence>
<keyword evidence="6 7" id="KW-0472">Membrane</keyword>
<feature type="transmembrane region" description="Helical" evidence="7">
    <location>
        <begin position="203"/>
        <end position="221"/>
    </location>
</feature>
<protein>
    <submittedName>
        <fullName evidence="9">CLUMA_CG009620, isoform A</fullName>
    </submittedName>
</protein>
<name>A0A1J1I798_9DIPT</name>
<accession>A0A1J1I798</accession>
<keyword evidence="4" id="KW-0769">Symport</keyword>
<dbReference type="GO" id="GO:0016020">
    <property type="term" value="C:membrane"/>
    <property type="evidence" value="ECO:0007669"/>
    <property type="project" value="UniProtKB-SubCell"/>
</dbReference>
<feature type="domain" description="Major facilitator superfamily (MFS) profile" evidence="8">
    <location>
        <begin position="51"/>
        <end position="492"/>
    </location>
</feature>
<evidence type="ECO:0000256" key="3">
    <source>
        <dbReference type="ARBA" id="ARBA00022692"/>
    </source>
</evidence>
<feature type="transmembrane region" description="Helical" evidence="7">
    <location>
        <begin position="434"/>
        <end position="456"/>
    </location>
</feature>
<dbReference type="PROSITE" id="PS50850">
    <property type="entry name" value="MFS"/>
    <property type="match status" value="1"/>
</dbReference>
<feature type="transmembrane region" description="Helical" evidence="7">
    <location>
        <begin position="14"/>
        <end position="33"/>
    </location>
</feature>
<dbReference type="STRING" id="568069.A0A1J1I798"/>
<evidence type="ECO:0000256" key="1">
    <source>
        <dbReference type="ARBA" id="ARBA00004141"/>
    </source>
</evidence>
<dbReference type="AlphaFoldDB" id="A0A1J1I798"/>
<dbReference type="CDD" id="cd17318">
    <property type="entry name" value="MFS_SLC17"/>
    <property type="match status" value="1"/>
</dbReference>
<comment type="subcellular location">
    <subcellularLocation>
        <location evidence="1">Membrane</location>
        <topology evidence="1">Multi-pass membrane protein</topology>
    </subcellularLocation>
</comment>
<gene>
    <name evidence="9" type="primary">similar to Sialin</name>
    <name evidence="9" type="ORF">CLUMA_CG009620</name>
</gene>
<feature type="transmembrane region" description="Helical" evidence="7">
    <location>
        <begin position="142"/>
        <end position="164"/>
    </location>
</feature>
<feature type="transmembrane region" description="Helical" evidence="7">
    <location>
        <begin position="468"/>
        <end position="487"/>
    </location>
</feature>